<dbReference type="CDD" id="cd00038">
    <property type="entry name" value="CAP_ED"/>
    <property type="match status" value="1"/>
</dbReference>
<keyword evidence="1" id="KW-0805">Transcription regulation</keyword>
<sequence length="229" mass="25936">MNEMVKDYIDEYSHIPLFVGISKTELISMMECLGSYIKTYKKSEIIILVNQKVKCVGVVLAGSVMMIKEDIWGNKTILAVIEKGEVFGETFACGSILSASVTYVAGKEARILYLPFNQVMHTCTRSCVFHHRLIENMVTAIANKNIQLMEKLEITTKKTLREKISSFLSIQAQRNNSKYFTVTMGRTELAEYLCADRSALTRELNTMKKEGLIDFEKNTFKIVSPLMGD</sequence>
<dbReference type="RefSeq" id="WP_184092928.1">
    <property type="nucleotide sequence ID" value="NZ_AP023367.1"/>
</dbReference>
<evidence type="ECO:0000313" key="5">
    <source>
        <dbReference type="Proteomes" id="UP000515561"/>
    </source>
</evidence>
<dbReference type="InterPro" id="IPR036390">
    <property type="entry name" value="WH_DNA-bd_sf"/>
</dbReference>
<dbReference type="EMBL" id="AP023367">
    <property type="protein sequence ID" value="BCJ93675.1"/>
    <property type="molecule type" value="Genomic_DNA"/>
</dbReference>
<evidence type="ECO:0000256" key="3">
    <source>
        <dbReference type="ARBA" id="ARBA00023163"/>
    </source>
</evidence>
<name>A0A6S6R2D5_9FIRM</name>
<evidence type="ECO:0000256" key="2">
    <source>
        <dbReference type="ARBA" id="ARBA00023125"/>
    </source>
</evidence>
<dbReference type="InterPro" id="IPR012318">
    <property type="entry name" value="HTH_CRP"/>
</dbReference>
<dbReference type="SUPFAM" id="SSF51206">
    <property type="entry name" value="cAMP-binding domain-like"/>
    <property type="match status" value="1"/>
</dbReference>
<keyword evidence="2" id="KW-0238">DNA-binding</keyword>
<proteinExistence type="predicted"/>
<accession>A0A6S6R2D5</accession>
<reference evidence="4 5" key="1">
    <citation type="journal article" date="2016" name="Int. J. Syst. Evol. Microbiol.">
        <title>Descriptions of Anaerotaenia torta gen. nov., sp. nov. and Anaerocolumna cellulosilytica gen. nov., sp. nov. isolated from a methanogenic reactor of cattle waste.</title>
        <authorList>
            <person name="Uek A."/>
            <person name="Ohtaki Y."/>
            <person name="Kaku N."/>
            <person name="Ueki K."/>
        </authorList>
    </citation>
    <scope>NUCLEOTIDE SEQUENCE [LARGE SCALE GENOMIC DNA]</scope>
    <source>
        <strain evidence="4 5">SN021</strain>
    </source>
</reference>
<dbReference type="InterPro" id="IPR000595">
    <property type="entry name" value="cNMP-bd_dom"/>
</dbReference>
<dbReference type="Gene3D" id="2.60.120.10">
    <property type="entry name" value="Jelly Rolls"/>
    <property type="match status" value="1"/>
</dbReference>
<keyword evidence="5" id="KW-1185">Reference proteome</keyword>
<dbReference type="KEGG" id="acel:acsn021_12440"/>
<keyword evidence="3" id="KW-0804">Transcription</keyword>
<dbReference type="GO" id="GO:0006355">
    <property type="term" value="P:regulation of DNA-templated transcription"/>
    <property type="evidence" value="ECO:0007669"/>
    <property type="project" value="InterPro"/>
</dbReference>
<dbReference type="PROSITE" id="PS50042">
    <property type="entry name" value="CNMP_BINDING_3"/>
    <property type="match status" value="1"/>
</dbReference>
<evidence type="ECO:0000256" key="1">
    <source>
        <dbReference type="ARBA" id="ARBA00023015"/>
    </source>
</evidence>
<dbReference type="Pfam" id="PF00027">
    <property type="entry name" value="cNMP_binding"/>
    <property type="match status" value="1"/>
</dbReference>
<dbReference type="Proteomes" id="UP000515561">
    <property type="component" value="Chromosome"/>
</dbReference>
<evidence type="ECO:0000313" key="4">
    <source>
        <dbReference type="EMBL" id="BCJ93675.1"/>
    </source>
</evidence>
<dbReference type="PROSITE" id="PS51063">
    <property type="entry name" value="HTH_CRP_2"/>
    <property type="match status" value="1"/>
</dbReference>
<dbReference type="Pfam" id="PF13545">
    <property type="entry name" value="HTH_Crp_2"/>
    <property type="match status" value="1"/>
</dbReference>
<protein>
    <submittedName>
        <fullName evidence="4">Crp/Fnr family transcriptional regulator</fullName>
    </submittedName>
</protein>
<dbReference type="SUPFAM" id="SSF46785">
    <property type="entry name" value="Winged helix' DNA-binding domain"/>
    <property type="match status" value="1"/>
</dbReference>
<dbReference type="InterPro" id="IPR018490">
    <property type="entry name" value="cNMP-bd_dom_sf"/>
</dbReference>
<gene>
    <name evidence="4" type="ORF">acsn021_12440</name>
</gene>
<dbReference type="InterPro" id="IPR014710">
    <property type="entry name" value="RmlC-like_jellyroll"/>
</dbReference>
<dbReference type="GO" id="GO:0003677">
    <property type="term" value="F:DNA binding"/>
    <property type="evidence" value="ECO:0007669"/>
    <property type="project" value="UniProtKB-KW"/>
</dbReference>
<dbReference type="AlphaFoldDB" id="A0A6S6R2D5"/>
<organism evidence="4 5">
    <name type="scientific">Anaerocolumna cellulosilytica</name>
    <dbReference type="NCBI Taxonomy" id="433286"/>
    <lineage>
        <taxon>Bacteria</taxon>
        <taxon>Bacillati</taxon>
        <taxon>Bacillota</taxon>
        <taxon>Clostridia</taxon>
        <taxon>Lachnospirales</taxon>
        <taxon>Lachnospiraceae</taxon>
        <taxon>Anaerocolumna</taxon>
    </lineage>
</organism>